<dbReference type="Pfam" id="PF00578">
    <property type="entry name" value="AhpC-TSA"/>
    <property type="match status" value="1"/>
</dbReference>
<evidence type="ECO:0000259" key="1">
    <source>
        <dbReference type="Pfam" id="PF00578"/>
    </source>
</evidence>
<evidence type="ECO:0000313" key="2">
    <source>
        <dbReference type="EMBL" id="GAG95096.1"/>
    </source>
</evidence>
<dbReference type="AlphaFoldDB" id="X1DF95"/>
<organism evidence="2">
    <name type="scientific">marine sediment metagenome</name>
    <dbReference type="NCBI Taxonomy" id="412755"/>
    <lineage>
        <taxon>unclassified sequences</taxon>
        <taxon>metagenomes</taxon>
        <taxon>ecological metagenomes</taxon>
    </lineage>
</organism>
<feature type="domain" description="Alkyl hydroperoxide reductase subunit C/ Thiol specific antioxidant" evidence="1">
    <location>
        <begin position="3"/>
        <end position="87"/>
    </location>
</feature>
<name>X1DF95_9ZZZZ</name>
<dbReference type="GO" id="GO:0016209">
    <property type="term" value="F:antioxidant activity"/>
    <property type="evidence" value="ECO:0007669"/>
    <property type="project" value="InterPro"/>
</dbReference>
<dbReference type="GO" id="GO:0016491">
    <property type="term" value="F:oxidoreductase activity"/>
    <property type="evidence" value="ECO:0007669"/>
    <property type="project" value="InterPro"/>
</dbReference>
<dbReference type="EMBL" id="BART01019696">
    <property type="protein sequence ID" value="GAG95096.1"/>
    <property type="molecule type" value="Genomic_DNA"/>
</dbReference>
<dbReference type="InterPro" id="IPR036249">
    <property type="entry name" value="Thioredoxin-like_sf"/>
</dbReference>
<reference evidence="2" key="1">
    <citation type="journal article" date="2014" name="Front. Microbiol.">
        <title>High frequency of phylogenetically diverse reductive dehalogenase-homologous genes in deep subseafloor sedimentary metagenomes.</title>
        <authorList>
            <person name="Kawai M."/>
            <person name="Futagami T."/>
            <person name="Toyoda A."/>
            <person name="Takaki Y."/>
            <person name="Nishi S."/>
            <person name="Hori S."/>
            <person name="Arai W."/>
            <person name="Tsubouchi T."/>
            <person name="Morono Y."/>
            <person name="Uchiyama I."/>
            <person name="Ito T."/>
            <person name="Fujiyama A."/>
            <person name="Inagaki F."/>
            <person name="Takami H."/>
        </authorList>
    </citation>
    <scope>NUCLEOTIDE SEQUENCE</scope>
    <source>
        <strain evidence="2">Expedition CK06-06</strain>
    </source>
</reference>
<dbReference type="SUPFAM" id="SSF52833">
    <property type="entry name" value="Thioredoxin-like"/>
    <property type="match status" value="1"/>
</dbReference>
<dbReference type="InterPro" id="IPR000866">
    <property type="entry name" value="AhpC/TSA"/>
</dbReference>
<proteinExistence type="predicted"/>
<accession>X1DF95</accession>
<gene>
    <name evidence="2" type="ORF">S01H4_36787</name>
</gene>
<comment type="caution">
    <text evidence="2">The sequence shown here is derived from an EMBL/GenBank/DDBJ whole genome shotgun (WGS) entry which is preliminary data.</text>
</comment>
<sequence length="115" mass="13219">MSLLTENISEFEKRNIKLLSIASDSVRLLKKFKEENNFNVDIISDRGAKIAKEYDVYWFAPGAGKKINIKQAVPSKFLINKKGIIVWKYIGKDKTDRPSIEMMTSIIDKQLINPE</sequence>
<dbReference type="Gene3D" id="3.40.30.10">
    <property type="entry name" value="Glutaredoxin"/>
    <property type="match status" value="1"/>
</dbReference>
<protein>
    <recommendedName>
        <fullName evidence="1">Alkyl hydroperoxide reductase subunit C/ Thiol specific antioxidant domain-containing protein</fullName>
    </recommendedName>
</protein>